<reference evidence="1 2" key="2">
    <citation type="journal article" date="2022" name="Mol. Ecol. Resour.">
        <title>The genomes of chicory, endive, great burdock and yacon provide insights into Asteraceae paleo-polyploidization history and plant inulin production.</title>
        <authorList>
            <person name="Fan W."/>
            <person name="Wang S."/>
            <person name="Wang H."/>
            <person name="Wang A."/>
            <person name="Jiang F."/>
            <person name="Liu H."/>
            <person name="Zhao H."/>
            <person name="Xu D."/>
            <person name="Zhang Y."/>
        </authorList>
    </citation>
    <scope>NUCLEOTIDE SEQUENCE [LARGE SCALE GENOMIC DNA]</scope>
    <source>
        <strain evidence="2">cv. Punajuju</strain>
        <tissue evidence="1">Leaves</tissue>
    </source>
</reference>
<keyword evidence="2" id="KW-1185">Reference proteome</keyword>
<dbReference type="Proteomes" id="UP001055811">
    <property type="component" value="Linkage Group LG05"/>
</dbReference>
<accession>A0ACB9CW11</accession>
<comment type="caution">
    <text evidence="1">The sequence shown here is derived from an EMBL/GenBank/DDBJ whole genome shotgun (WGS) entry which is preliminary data.</text>
</comment>
<reference evidence="2" key="1">
    <citation type="journal article" date="2022" name="Mol. Ecol. Resour.">
        <title>The genomes of chicory, endive, great burdock and yacon provide insights into Asteraceae palaeo-polyploidization history and plant inulin production.</title>
        <authorList>
            <person name="Fan W."/>
            <person name="Wang S."/>
            <person name="Wang H."/>
            <person name="Wang A."/>
            <person name="Jiang F."/>
            <person name="Liu H."/>
            <person name="Zhao H."/>
            <person name="Xu D."/>
            <person name="Zhang Y."/>
        </authorList>
    </citation>
    <scope>NUCLEOTIDE SEQUENCE [LARGE SCALE GENOMIC DNA]</scope>
    <source>
        <strain evidence="2">cv. Punajuju</strain>
    </source>
</reference>
<protein>
    <submittedName>
        <fullName evidence="1">Uncharacterized protein</fullName>
    </submittedName>
</protein>
<proteinExistence type="predicted"/>
<organism evidence="1 2">
    <name type="scientific">Cichorium intybus</name>
    <name type="common">Chicory</name>
    <dbReference type="NCBI Taxonomy" id="13427"/>
    <lineage>
        <taxon>Eukaryota</taxon>
        <taxon>Viridiplantae</taxon>
        <taxon>Streptophyta</taxon>
        <taxon>Embryophyta</taxon>
        <taxon>Tracheophyta</taxon>
        <taxon>Spermatophyta</taxon>
        <taxon>Magnoliopsida</taxon>
        <taxon>eudicotyledons</taxon>
        <taxon>Gunneridae</taxon>
        <taxon>Pentapetalae</taxon>
        <taxon>asterids</taxon>
        <taxon>campanulids</taxon>
        <taxon>Asterales</taxon>
        <taxon>Asteraceae</taxon>
        <taxon>Cichorioideae</taxon>
        <taxon>Cichorieae</taxon>
        <taxon>Cichoriinae</taxon>
        <taxon>Cichorium</taxon>
    </lineage>
</organism>
<evidence type="ECO:0000313" key="1">
    <source>
        <dbReference type="EMBL" id="KAI3738411.1"/>
    </source>
</evidence>
<dbReference type="EMBL" id="CM042013">
    <property type="protein sequence ID" value="KAI3738411.1"/>
    <property type="molecule type" value="Genomic_DNA"/>
</dbReference>
<evidence type="ECO:0000313" key="2">
    <source>
        <dbReference type="Proteomes" id="UP001055811"/>
    </source>
</evidence>
<sequence>MNLRSRKIMCKRQRHSSACSDEIKEEEDIISTLPDALLTLILSFLPDADANRTRILSNRWKDIWAFLPNLHLVMPFCWSIEEVNKFHDSVDQIIALRGGLHIKRFHLYCSQKCDYNRVYDWLCTVVKCKVQEIELRFPADRFTFKFCWSLFKSCNTLVELTLKGEFVLDVPEAEFLFPCLKKLNLVSIVYSSDQSLTHLISGCPVLEELFVERQVIGRSDNLQTFKVSSLSLKRLKTSFALCVLGDYKVVIDAPNLEYIYIVDVISTHYTFTKPLSLVEAHIKTRPDINSNVILTTLNSAKKFTLTYSTLMALHHADVLEIPMFHNLVKFEIGIDSRFGWILLPDLLESMPNLEHITFLDGLVPFVRAQHTFNMAWDPTMYMPECLRCKLKEITIRNQEAITQEEFPLIRYLLRNSFRLQKLSMNAHKINPKIRRQLLRFPRGSAFCRIEFI</sequence>
<name>A0ACB9CW11_CICIN</name>
<gene>
    <name evidence="1" type="ORF">L2E82_28441</name>
</gene>